<dbReference type="EMBL" id="NJET01000027">
    <property type="protein sequence ID" value="PHH64658.1"/>
    <property type="molecule type" value="Genomic_DNA"/>
</dbReference>
<organism evidence="2 3">
    <name type="scientific">Ophiocordyceps australis</name>
    <dbReference type="NCBI Taxonomy" id="1399860"/>
    <lineage>
        <taxon>Eukaryota</taxon>
        <taxon>Fungi</taxon>
        <taxon>Dikarya</taxon>
        <taxon>Ascomycota</taxon>
        <taxon>Pezizomycotina</taxon>
        <taxon>Sordariomycetes</taxon>
        <taxon>Hypocreomycetidae</taxon>
        <taxon>Hypocreales</taxon>
        <taxon>Ophiocordycipitaceae</taxon>
        <taxon>Ophiocordyceps</taxon>
    </lineage>
</organism>
<evidence type="ECO:0000313" key="2">
    <source>
        <dbReference type="EMBL" id="PHH64658.1"/>
    </source>
</evidence>
<protein>
    <submittedName>
        <fullName evidence="2">Uncharacterized protein</fullName>
    </submittedName>
</protein>
<comment type="caution">
    <text evidence="2">The sequence shown here is derived from an EMBL/GenBank/DDBJ whole genome shotgun (WGS) entry which is preliminary data.</text>
</comment>
<gene>
    <name evidence="2" type="ORF">CDD81_4099</name>
</gene>
<feature type="compositionally biased region" description="Polar residues" evidence="1">
    <location>
        <begin position="55"/>
        <end position="71"/>
    </location>
</feature>
<proteinExistence type="predicted"/>
<evidence type="ECO:0000256" key="1">
    <source>
        <dbReference type="SAM" id="MobiDB-lite"/>
    </source>
</evidence>
<feature type="compositionally biased region" description="Polar residues" evidence="1">
    <location>
        <begin position="1"/>
        <end position="16"/>
    </location>
</feature>
<dbReference type="Proteomes" id="UP000226192">
    <property type="component" value="Unassembled WGS sequence"/>
</dbReference>
<accession>A0A2C5XJ98</accession>
<dbReference type="OrthoDB" id="5089392at2759"/>
<feature type="region of interest" description="Disordered" evidence="1">
    <location>
        <begin position="1"/>
        <end position="73"/>
    </location>
</feature>
<keyword evidence="3" id="KW-1185">Reference proteome</keyword>
<sequence length="100" mass="10825">MKSHSQSAASRTQAVYTSKAGAASSSIQVAHEAKRTTSYSSDDSDTRSPAPPLRKTSTQWVKSTPTVNHHTTCGRHTDQYFFAGPSLADLARSLVKKSRD</sequence>
<dbReference type="AlphaFoldDB" id="A0A2C5XJ98"/>
<evidence type="ECO:0000313" key="3">
    <source>
        <dbReference type="Proteomes" id="UP000226192"/>
    </source>
</evidence>
<reference evidence="2 3" key="1">
    <citation type="submission" date="2017-06" db="EMBL/GenBank/DDBJ databases">
        <title>Ant-infecting Ophiocordyceps genomes reveal a high diversity of potential behavioral manipulation genes and a possible major role for enterotoxins.</title>
        <authorList>
            <person name="De Bekker C."/>
            <person name="Evans H.C."/>
            <person name="Brachmann A."/>
            <person name="Hughes D.P."/>
        </authorList>
    </citation>
    <scope>NUCLEOTIDE SEQUENCE [LARGE SCALE GENOMIC DNA]</scope>
    <source>
        <strain evidence="2 3">Map64</strain>
    </source>
</reference>
<name>A0A2C5XJ98_9HYPO</name>